<evidence type="ECO:0000313" key="1">
    <source>
        <dbReference type="EMBL" id="XBL12920.1"/>
    </source>
</evidence>
<proteinExistence type="predicted"/>
<name>A0AAU7EC43_9FLAO</name>
<gene>
    <name evidence="1" type="ORF">QLS71_011325</name>
</gene>
<dbReference type="EMBL" id="CP155618">
    <property type="protein sequence ID" value="XBL12920.1"/>
    <property type="molecule type" value="Genomic_DNA"/>
</dbReference>
<accession>A0AAU7EC43</accession>
<organism evidence="1 2">
    <name type="scientific">Mariniflexile litorale</name>
    <dbReference type="NCBI Taxonomy" id="3045158"/>
    <lineage>
        <taxon>Bacteria</taxon>
        <taxon>Pseudomonadati</taxon>
        <taxon>Bacteroidota</taxon>
        <taxon>Flavobacteriia</taxon>
        <taxon>Flavobacteriales</taxon>
        <taxon>Flavobacteriaceae</taxon>
        <taxon>Mariniflexile</taxon>
    </lineage>
</organism>
<keyword evidence="2" id="KW-1185">Reference proteome</keyword>
<evidence type="ECO:0000313" key="2">
    <source>
        <dbReference type="Proteomes" id="UP001224325"/>
    </source>
</evidence>
<reference evidence="1" key="1">
    <citation type="submission" date="2024-04" db="EMBL/GenBank/DDBJ databases">
        <title>Mariniflexile litorale, isolated from the shallow sediments of the Sea of Japan.</title>
        <authorList>
            <person name="Romanenko L."/>
            <person name="Isaeva M."/>
        </authorList>
    </citation>
    <scope>NUCLEOTIDE SEQUENCE [LARGE SCALE GENOMIC DNA]</scope>
    <source>
        <strain evidence="1">KMM 9835</strain>
    </source>
</reference>
<dbReference type="KEGG" id="mlil:QLS71_011325"/>
<dbReference type="AlphaFoldDB" id="A0AAU7EC43"/>
<dbReference type="RefSeq" id="WP_308993369.1">
    <property type="nucleotide sequence ID" value="NZ_CP155618.1"/>
</dbReference>
<protein>
    <submittedName>
        <fullName evidence="1">Uncharacterized protein</fullName>
    </submittedName>
</protein>
<sequence>MMIKIAEINELKNGKKNIVFFELGIYKTLKEKLGFKFTKIDKKGYYLKYKLPTIKR</sequence>
<dbReference type="Proteomes" id="UP001224325">
    <property type="component" value="Chromosome"/>
</dbReference>